<keyword evidence="1" id="KW-0472">Membrane</keyword>
<keyword evidence="1" id="KW-0812">Transmembrane</keyword>
<dbReference type="EMBL" id="LAZR01005949">
    <property type="protein sequence ID" value="KKM95906.1"/>
    <property type="molecule type" value="Genomic_DNA"/>
</dbReference>
<dbReference type="Gene3D" id="3.90.550.10">
    <property type="entry name" value="Spore Coat Polysaccharide Biosynthesis Protein SpsA, Chain A"/>
    <property type="match status" value="1"/>
</dbReference>
<accession>A0A0F9M988</accession>
<reference evidence="3" key="1">
    <citation type="journal article" date="2015" name="Nature">
        <title>Complex archaea that bridge the gap between prokaryotes and eukaryotes.</title>
        <authorList>
            <person name="Spang A."/>
            <person name="Saw J.H."/>
            <person name="Jorgensen S.L."/>
            <person name="Zaremba-Niedzwiedzka K."/>
            <person name="Martijn J."/>
            <person name="Lind A.E."/>
            <person name="van Eijk R."/>
            <person name="Schleper C."/>
            <person name="Guy L."/>
            <person name="Ettema T.J."/>
        </authorList>
    </citation>
    <scope>NUCLEOTIDE SEQUENCE</scope>
</reference>
<feature type="transmembrane region" description="Helical" evidence="1">
    <location>
        <begin position="359"/>
        <end position="388"/>
    </location>
</feature>
<sequence length="400" mass="47005">MSLIQTIQYIGNYILNFLNSINFIIILLLLIITYHILLLVLRDKIYIDSIKKYKDPEDISINCLKELPLVNIVVPAWNEGETFKKCLRLINQLSYPKLKVITNAGGSKETISIANSFKNKDNFTIIYQKAGEGKIRAINDCLGYINEGLIFLIDADIYLNDEILIKMIYPIINRDEKVVISLLRPSNSIINYNIVKYLYINRSFEFRHKFSRYVYGVAPNACIKYEVIKEIGKFTEKRFSDDGLSIGMDFSTIGIKSFILVDNKIQADNYPFKIIEYFNQNIRWLENNLFTSIKNKKIRIIKFLGLVLISLYLLIFPFILFFNIYFFLIGLLFLLSIYLKKVRKIVFYKLTNKNESIKFGLIFLLNLILYIYLDSIINIIVFTEMLFFRKAYKKRKNFLS</sequence>
<evidence type="ECO:0000313" key="3">
    <source>
        <dbReference type="EMBL" id="KKM95906.1"/>
    </source>
</evidence>
<dbReference type="InterPro" id="IPR029044">
    <property type="entry name" value="Nucleotide-diphossugar_trans"/>
</dbReference>
<feature type="transmembrane region" description="Helical" evidence="1">
    <location>
        <begin position="20"/>
        <end position="41"/>
    </location>
</feature>
<feature type="domain" description="Glycosyltransferase 2-like" evidence="2">
    <location>
        <begin position="72"/>
        <end position="231"/>
    </location>
</feature>
<dbReference type="SUPFAM" id="SSF53448">
    <property type="entry name" value="Nucleotide-diphospho-sugar transferases"/>
    <property type="match status" value="1"/>
</dbReference>
<organism evidence="3">
    <name type="scientific">marine sediment metagenome</name>
    <dbReference type="NCBI Taxonomy" id="412755"/>
    <lineage>
        <taxon>unclassified sequences</taxon>
        <taxon>metagenomes</taxon>
        <taxon>ecological metagenomes</taxon>
    </lineage>
</organism>
<feature type="transmembrane region" description="Helical" evidence="1">
    <location>
        <begin position="306"/>
        <end position="339"/>
    </location>
</feature>
<name>A0A0F9M988_9ZZZZ</name>
<evidence type="ECO:0000259" key="2">
    <source>
        <dbReference type="Pfam" id="PF00535"/>
    </source>
</evidence>
<dbReference type="PANTHER" id="PTHR43630">
    <property type="entry name" value="POLY-BETA-1,6-N-ACETYL-D-GLUCOSAMINE SYNTHASE"/>
    <property type="match status" value="1"/>
</dbReference>
<dbReference type="InterPro" id="IPR001173">
    <property type="entry name" value="Glyco_trans_2-like"/>
</dbReference>
<dbReference type="Pfam" id="PF00535">
    <property type="entry name" value="Glycos_transf_2"/>
    <property type="match status" value="1"/>
</dbReference>
<protein>
    <recommendedName>
        <fullName evidence="2">Glycosyltransferase 2-like domain-containing protein</fullName>
    </recommendedName>
</protein>
<evidence type="ECO:0000256" key="1">
    <source>
        <dbReference type="SAM" id="Phobius"/>
    </source>
</evidence>
<dbReference type="AlphaFoldDB" id="A0A0F9M988"/>
<dbReference type="PANTHER" id="PTHR43630:SF2">
    <property type="entry name" value="GLYCOSYLTRANSFERASE"/>
    <property type="match status" value="1"/>
</dbReference>
<comment type="caution">
    <text evidence="3">The sequence shown here is derived from an EMBL/GenBank/DDBJ whole genome shotgun (WGS) entry which is preliminary data.</text>
</comment>
<gene>
    <name evidence="3" type="ORF">LCGC14_1183540</name>
</gene>
<keyword evidence="1" id="KW-1133">Transmembrane helix</keyword>
<proteinExistence type="predicted"/>